<sequence length="434" mass="47006">MRSSLLAVSIAMALGAALPAAAQDTRDRELAELRAQLSQLQTRMAELEDRSDAQSEINIASQQAAEAAAKTQPKVEPRNGGLRVTSADGTSEFSLGGRIHFDAYAFDRDNADVTGTTDFRRARLTLAGKAVGWEYKVEQDFTGGSTTEGFRDVFIARDALGGKVTIGHFKPYRSMEEMTSSNEILMMERPFASATGIYAGRQFQQGVGYLTSGDNYSFGASVFNMRSASGPRNEGMGASTRATWAPINNDDSTLHFGASYSHENLNKGSADVSASAVYAGRRGPSQTIARTTGASGESIDTVGLEAAGAFGPLFFQSEYARATYGQPLGGDQDVDTWYLMGAWTITGERRPYRVGTGVFNSPRPNGPYGAWQLTARYDTIENKDIAGMEASSATFGVNWFINPSVRLMFNYTRGDNEFLGDKTNQFALRTQLSF</sequence>
<name>A0A4Z1R616_9GAMM</name>
<dbReference type="InterPro" id="IPR010870">
    <property type="entry name" value="Porin_O/P"/>
</dbReference>
<dbReference type="Pfam" id="PF07396">
    <property type="entry name" value="Porin_O_P"/>
    <property type="match status" value="1"/>
</dbReference>
<feature type="signal peptide" evidence="2">
    <location>
        <begin position="1"/>
        <end position="22"/>
    </location>
</feature>
<evidence type="ECO:0000256" key="2">
    <source>
        <dbReference type="SAM" id="SignalP"/>
    </source>
</evidence>
<proteinExistence type="predicted"/>
<reference evidence="3 4" key="1">
    <citation type="submission" date="2019-01" db="EMBL/GenBank/DDBJ databases">
        <authorList>
            <person name="Zhang S."/>
        </authorList>
    </citation>
    <scope>NUCLEOTIDE SEQUENCE [LARGE SCALE GENOMIC DNA]</scope>
    <source>
        <strain evidence="3 4">1626</strain>
    </source>
</reference>
<dbReference type="Proteomes" id="UP000298681">
    <property type="component" value="Unassembled WGS sequence"/>
</dbReference>
<dbReference type="AlphaFoldDB" id="A0A4Z1R616"/>
<feature type="chain" id="PRO_5021430876" evidence="2">
    <location>
        <begin position="23"/>
        <end position="434"/>
    </location>
</feature>
<dbReference type="RefSeq" id="WP_134673734.1">
    <property type="nucleotide sequence ID" value="NZ_SPUH01000001.1"/>
</dbReference>
<dbReference type="Gene3D" id="2.40.160.10">
    <property type="entry name" value="Porin"/>
    <property type="match status" value="1"/>
</dbReference>
<evidence type="ECO:0000313" key="4">
    <source>
        <dbReference type="Proteomes" id="UP000298681"/>
    </source>
</evidence>
<dbReference type="SUPFAM" id="SSF56935">
    <property type="entry name" value="Porins"/>
    <property type="match status" value="1"/>
</dbReference>
<feature type="region of interest" description="Disordered" evidence="1">
    <location>
        <begin position="61"/>
        <end position="81"/>
    </location>
</feature>
<keyword evidence="2" id="KW-0732">Signal</keyword>
<protein>
    <submittedName>
        <fullName evidence="3">Porin</fullName>
    </submittedName>
</protein>
<gene>
    <name evidence="3" type="ORF">E4582_05960</name>
</gene>
<dbReference type="InterPro" id="IPR023614">
    <property type="entry name" value="Porin_dom_sf"/>
</dbReference>
<keyword evidence="4" id="KW-1185">Reference proteome</keyword>
<evidence type="ECO:0000313" key="3">
    <source>
        <dbReference type="EMBL" id="TKS54356.1"/>
    </source>
</evidence>
<evidence type="ECO:0000256" key="1">
    <source>
        <dbReference type="SAM" id="MobiDB-lite"/>
    </source>
</evidence>
<organism evidence="3 4">
    <name type="scientific">Luteimonas yindakuii</name>
    <dbReference type="NCBI Taxonomy" id="2565782"/>
    <lineage>
        <taxon>Bacteria</taxon>
        <taxon>Pseudomonadati</taxon>
        <taxon>Pseudomonadota</taxon>
        <taxon>Gammaproteobacteria</taxon>
        <taxon>Lysobacterales</taxon>
        <taxon>Lysobacteraceae</taxon>
        <taxon>Luteimonas</taxon>
    </lineage>
</organism>
<accession>A0A4Z1R616</accession>
<dbReference type="EMBL" id="SPUH01000001">
    <property type="protein sequence ID" value="TKS54356.1"/>
    <property type="molecule type" value="Genomic_DNA"/>
</dbReference>
<comment type="caution">
    <text evidence="3">The sequence shown here is derived from an EMBL/GenBank/DDBJ whole genome shotgun (WGS) entry which is preliminary data.</text>
</comment>